<sequence>MDPSTQIDFKQHAKLEAEYQTCFARWSKLQSTLDRWDLPQNRLRLDDSRKTKLQSLKAKLEEAQKQLDAAHARRAEYGNSSLASLLNSVEQQETRKHDFHKLASELNQKLVEAATLQKEAEIKVPAPPIASNDVELETVPGSSKRRRISDGYEDTASALATQTKEEISGLHAILQAISERVSTVENDIVAQDAEVREVMREYNDKKEGGEPTPTAVDSLEVRVSHVQNQMVDIATNLKELSEWIAGLYQSSDAMLEKHESIMARKEEEENEIRKLLRRIEAHEKLRAEDKNEIEALSAALTAYAEKPVSPPSSPFDPENMVLDMEEQIRELVRSAVKPHVEEARAALSEDLQGYDAELYQSIWSKLSLTHKVIAAVSEATSRPPS</sequence>
<feature type="coiled-coil region" evidence="1">
    <location>
        <begin position="251"/>
        <end position="306"/>
    </location>
</feature>
<proteinExistence type="predicted"/>
<keyword evidence="3" id="KW-1185">Reference proteome</keyword>
<reference evidence="2" key="1">
    <citation type="submission" date="2022-08" db="EMBL/GenBank/DDBJ databases">
        <authorList>
            <consortium name="DOE Joint Genome Institute"/>
            <person name="Min B."/>
            <person name="Riley R."/>
            <person name="Sierra-Patev S."/>
            <person name="Naranjo-Ortiz M."/>
            <person name="Looney B."/>
            <person name="Konkel Z."/>
            <person name="Slot J.C."/>
            <person name="Sakamoto Y."/>
            <person name="Steenwyk J.L."/>
            <person name="Rokas A."/>
            <person name="Carro J."/>
            <person name="Camarero S."/>
            <person name="Ferreira P."/>
            <person name="Molpeceres G."/>
            <person name="Ruiz-Duenas F.J."/>
            <person name="Serrano A."/>
            <person name="Henrissat B."/>
            <person name="Drula E."/>
            <person name="Hughes K.W."/>
            <person name="Mata J.L."/>
            <person name="Ishikawa N.K."/>
            <person name="Vargas-Isla R."/>
            <person name="Ushijima S."/>
            <person name="Smith C.A."/>
            <person name="Ahrendt S."/>
            <person name="Andreopoulos W."/>
            <person name="He G."/>
            <person name="Labutti K."/>
            <person name="Lipzen A."/>
            <person name="Ng V."/>
            <person name="Sandor L."/>
            <person name="Barry K."/>
            <person name="Martinez A.T."/>
            <person name="Xiao Y."/>
            <person name="Gibbons J.G."/>
            <person name="Terashima K."/>
            <person name="Hibbett D.S."/>
            <person name="Grigoriev I.V."/>
        </authorList>
    </citation>
    <scope>NUCLEOTIDE SEQUENCE</scope>
    <source>
        <strain evidence="2">TFB9207</strain>
    </source>
</reference>
<dbReference type="EMBL" id="MU805939">
    <property type="protein sequence ID" value="KAJ3845238.1"/>
    <property type="molecule type" value="Genomic_DNA"/>
</dbReference>
<keyword evidence="1" id="KW-0175">Coiled coil</keyword>
<accession>A0AA38PLP7</accession>
<feature type="coiled-coil region" evidence="1">
    <location>
        <begin position="46"/>
        <end position="80"/>
    </location>
</feature>
<dbReference type="AlphaFoldDB" id="A0AA38PLP7"/>
<evidence type="ECO:0000313" key="2">
    <source>
        <dbReference type="EMBL" id="KAJ3845238.1"/>
    </source>
</evidence>
<comment type="caution">
    <text evidence="2">The sequence shown here is derived from an EMBL/GenBank/DDBJ whole genome shotgun (WGS) entry which is preliminary data.</text>
</comment>
<name>A0AA38PLP7_9AGAR</name>
<gene>
    <name evidence="2" type="ORF">F5878DRAFT_636709</name>
</gene>
<evidence type="ECO:0000313" key="3">
    <source>
        <dbReference type="Proteomes" id="UP001163846"/>
    </source>
</evidence>
<evidence type="ECO:0000256" key="1">
    <source>
        <dbReference type="SAM" id="Coils"/>
    </source>
</evidence>
<dbReference type="Proteomes" id="UP001163846">
    <property type="component" value="Unassembled WGS sequence"/>
</dbReference>
<organism evidence="2 3">
    <name type="scientific">Lentinula raphanica</name>
    <dbReference type="NCBI Taxonomy" id="153919"/>
    <lineage>
        <taxon>Eukaryota</taxon>
        <taxon>Fungi</taxon>
        <taxon>Dikarya</taxon>
        <taxon>Basidiomycota</taxon>
        <taxon>Agaricomycotina</taxon>
        <taxon>Agaricomycetes</taxon>
        <taxon>Agaricomycetidae</taxon>
        <taxon>Agaricales</taxon>
        <taxon>Marasmiineae</taxon>
        <taxon>Omphalotaceae</taxon>
        <taxon>Lentinula</taxon>
    </lineage>
</organism>
<protein>
    <submittedName>
        <fullName evidence="2">Uncharacterized protein</fullName>
    </submittedName>
</protein>